<evidence type="ECO:0000313" key="3">
    <source>
        <dbReference type="Proteomes" id="UP000176855"/>
    </source>
</evidence>
<organism evidence="2 3">
    <name type="scientific">Candidatus Staskawiczbacteria bacterium RIFCSPHIGHO2_01_FULL_39_25</name>
    <dbReference type="NCBI Taxonomy" id="1802202"/>
    <lineage>
        <taxon>Bacteria</taxon>
        <taxon>Candidatus Staskawicziibacteriota</taxon>
    </lineage>
</organism>
<keyword evidence="1" id="KW-0812">Transmembrane</keyword>
<feature type="transmembrane region" description="Helical" evidence="1">
    <location>
        <begin position="20"/>
        <end position="40"/>
    </location>
</feature>
<dbReference type="EMBL" id="MHOO01000005">
    <property type="protein sequence ID" value="OGZ64449.1"/>
    <property type="molecule type" value="Genomic_DNA"/>
</dbReference>
<name>A0A1G2HPX3_9BACT</name>
<reference evidence="2 3" key="1">
    <citation type="journal article" date="2016" name="Nat. Commun.">
        <title>Thousands of microbial genomes shed light on interconnected biogeochemical processes in an aquifer system.</title>
        <authorList>
            <person name="Anantharaman K."/>
            <person name="Brown C.T."/>
            <person name="Hug L.A."/>
            <person name="Sharon I."/>
            <person name="Castelle C.J."/>
            <person name="Probst A.J."/>
            <person name="Thomas B.C."/>
            <person name="Singh A."/>
            <person name="Wilkins M.J."/>
            <person name="Karaoz U."/>
            <person name="Brodie E.L."/>
            <person name="Williams K.H."/>
            <person name="Hubbard S.S."/>
            <person name="Banfield J.F."/>
        </authorList>
    </citation>
    <scope>NUCLEOTIDE SEQUENCE [LARGE SCALE GENOMIC DNA]</scope>
</reference>
<keyword evidence="1" id="KW-1133">Transmembrane helix</keyword>
<protein>
    <submittedName>
        <fullName evidence="2">Uncharacterized protein</fullName>
    </submittedName>
</protein>
<gene>
    <name evidence="2" type="ORF">A2730_01500</name>
</gene>
<evidence type="ECO:0000313" key="2">
    <source>
        <dbReference type="EMBL" id="OGZ64449.1"/>
    </source>
</evidence>
<sequence>METEIEKENNIFFSRVPLPLSVAIVAMAAFLAVIFVYRLLLPKNVVVEPDVLDQGQEKNVGLGSALYEGAKNPIENKMPETNVPNAMENVYKNPFQ</sequence>
<dbReference type="STRING" id="1802202.A2730_01500"/>
<comment type="caution">
    <text evidence="2">The sequence shown here is derived from an EMBL/GenBank/DDBJ whole genome shotgun (WGS) entry which is preliminary data.</text>
</comment>
<dbReference type="Proteomes" id="UP000176855">
    <property type="component" value="Unassembled WGS sequence"/>
</dbReference>
<dbReference type="AlphaFoldDB" id="A0A1G2HPX3"/>
<keyword evidence="1" id="KW-0472">Membrane</keyword>
<evidence type="ECO:0000256" key="1">
    <source>
        <dbReference type="SAM" id="Phobius"/>
    </source>
</evidence>
<proteinExistence type="predicted"/>
<accession>A0A1G2HPX3</accession>